<gene>
    <name evidence="1" type="ORF">SETIT_2G260800v2</name>
</gene>
<protein>
    <submittedName>
        <fullName evidence="1">Uncharacterized protein</fullName>
    </submittedName>
</protein>
<reference evidence="1" key="1">
    <citation type="journal article" date="2012" name="Nat. Biotechnol.">
        <title>Reference genome sequence of the model plant Setaria.</title>
        <authorList>
            <person name="Bennetzen J.L."/>
            <person name="Schmutz J."/>
            <person name="Wang H."/>
            <person name="Percifield R."/>
            <person name="Hawkins J."/>
            <person name="Pontaroli A.C."/>
            <person name="Estep M."/>
            <person name="Feng L."/>
            <person name="Vaughn J.N."/>
            <person name="Grimwood J."/>
            <person name="Jenkins J."/>
            <person name="Barry K."/>
            <person name="Lindquist E."/>
            <person name="Hellsten U."/>
            <person name="Deshpande S."/>
            <person name="Wang X."/>
            <person name="Wu X."/>
            <person name="Mitros T."/>
            <person name="Triplett J."/>
            <person name="Yang X."/>
            <person name="Ye C.Y."/>
            <person name="Mauro-Herrera M."/>
            <person name="Wang L."/>
            <person name="Li P."/>
            <person name="Sharma M."/>
            <person name="Sharma R."/>
            <person name="Ronald P.C."/>
            <person name="Panaud O."/>
            <person name="Kellogg E.A."/>
            <person name="Brutnell T.P."/>
            <person name="Doust A.N."/>
            <person name="Tuskan G.A."/>
            <person name="Rokhsar D."/>
            <person name="Devos K.M."/>
        </authorList>
    </citation>
    <scope>NUCLEOTIDE SEQUENCE [LARGE SCALE GENOMIC DNA]</scope>
    <source>
        <strain evidence="1">Yugu1</strain>
    </source>
</reference>
<proteinExistence type="predicted"/>
<reference evidence="1" key="2">
    <citation type="submission" date="2015-07" db="EMBL/GenBank/DDBJ databases">
        <authorList>
            <person name="Noorani M."/>
        </authorList>
    </citation>
    <scope>NUCLEOTIDE SEQUENCE</scope>
    <source>
        <strain evidence="1">Yugu1</strain>
    </source>
</reference>
<name>A0A368Q3A7_SETIT</name>
<organism evidence="1">
    <name type="scientific">Setaria italica</name>
    <name type="common">Foxtail millet</name>
    <name type="synonym">Panicum italicum</name>
    <dbReference type="NCBI Taxonomy" id="4555"/>
    <lineage>
        <taxon>Eukaryota</taxon>
        <taxon>Viridiplantae</taxon>
        <taxon>Streptophyta</taxon>
        <taxon>Embryophyta</taxon>
        <taxon>Tracheophyta</taxon>
        <taxon>Spermatophyta</taxon>
        <taxon>Magnoliopsida</taxon>
        <taxon>Liliopsida</taxon>
        <taxon>Poales</taxon>
        <taxon>Poaceae</taxon>
        <taxon>PACMAD clade</taxon>
        <taxon>Panicoideae</taxon>
        <taxon>Panicodae</taxon>
        <taxon>Paniceae</taxon>
        <taxon>Cenchrinae</taxon>
        <taxon>Setaria</taxon>
    </lineage>
</organism>
<dbReference type="AlphaFoldDB" id="A0A368Q3A7"/>
<sequence length="119" mass="13246">MAGHDKSNLVNFVHSQIWSLILQPLHLTTLIPSPSEACFSVGWRKALRSVPKEIRKGLNSLIILVTSEVWKHRNSCVFENARPSTSLLLQTMADEISIWGMAGATKLQELLVRSQVPTA</sequence>
<dbReference type="EMBL" id="CM003529">
    <property type="protein sequence ID" value="RCV12333.1"/>
    <property type="molecule type" value="Genomic_DNA"/>
</dbReference>
<dbReference type="OrthoDB" id="692729at2759"/>
<accession>A0A368Q3A7</accession>
<evidence type="ECO:0000313" key="1">
    <source>
        <dbReference type="EMBL" id="RCV12333.1"/>
    </source>
</evidence>